<evidence type="ECO:0000256" key="1">
    <source>
        <dbReference type="ARBA" id="ARBA00022942"/>
    </source>
</evidence>
<dbReference type="SUPFAM" id="SSF48452">
    <property type="entry name" value="TPR-like"/>
    <property type="match status" value="1"/>
</dbReference>
<dbReference type="Pfam" id="PF21154">
    <property type="entry name" value="RPN7_PSMD6_C"/>
    <property type="match status" value="1"/>
</dbReference>
<dbReference type="SUPFAM" id="SSF46785">
    <property type="entry name" value="Winged helix' DNA-binding domain"/>
    <property type="match status" value="1"/>
</dbReference>
<dbReference type="InterPro" id="IPR045135">
    <property type="entry name" value="Rpn7_N"/>
</dbReference>
<protein>
    <submittedName>
        <fullName evidence="4">Proteasome (Prosome, macropain) 26S subunit, nonATPase, 6, putative</fullName>
    </submittedName>
</protein>
<reference evidence="4 5" key="1">
    <citation type="journal article" date="2013" name="Genome Biol.">
        <title>Genome of Acanthamoeba castellanii highlights extensive lateral gene transfer and early evolution of tyrosine kinase signaling.</title>
        <authorList>
            <person name="Clarke M."/>
            <person name="Lohan A.J."/>
            <person name="Liu B."/>
            <person name="Lagkouvardos I."/>
            <person name="Roy S."/>
            <person name="Zafar N."/>
            <person name="Bertelli C."/>
            <person name="Schilde C."/>
            <person name="Kianianmomeni A."/>
            <person name="Burglin T.R."/>
            <person name="Frech C."/>
            <person name="Turcotte B."/>
            <person name="Kopec K.O."/>
            <person name="Synnott J.M."/>
            <person name="Choo C."/>
            <person name="Paponov I."/>
            <person name="Finkler A."/>
            <person name="Soon Heng Tan C."/>
            <person name="Hutchins A.P."/>
            <person name="Weinmeier T."/>
            <person name="Rattei T."/>
            <person name="Chu J.S."/>
            <person name="Gimenez G."/>
            <person name="Irimia M."/>
            <person name="Rigden D.J."/>
            <person name="Fitzpatrick D.A."/>
            <person name="Lorenzo-Morales J."/>
            <person name="Bateman A."/>
            <person name="Chiu C.H."/>
            <person name="Tang P."/>
            <person name="Hegemann P."/>
            <person name="Fromm H."/>
            <person name="Raoult D."/>
            <person name="Greub G."/>
            <person name="Miranda-Saavedra D."/>
            <person name="Chen N."/>
            <person name="Nash P."/>
            <person name="Ginger M.L."/>
            <person name="Horn M."/>
            <person name="Schaap P."/>
            <person name="Caler L."/>
            <person name="Loftus B."/>
        </authorList>
    </citation>
    <scope>NUCLEOTIDE SEQUENCE [LARGE SCALE GENOMIC DNA]</scope>
    <source>
        <strain evidence="4 5">Neff</strain>
    </source>
</reference>
<dbReference type="GO" id="GO:0000502">
    <property type="term" value="C:proteasome complex"/>
    <property type="evidence" value="ECO:0007669"/>
    <property type="project" value="UniProtKB-KW"/>
</dbReference>
<dbReference type="STRING" id="1257118.L8HJG4"/>
<dbReference type="GeneID" id="14926390"/>
<dbReference type="PANTHER" id="PTHR14145:SF1">
    <property type="entry name" value="26S PROTEASOME NON-ATPASE REGULATORY SUBUNIT 6"/>
    <property type="match status" value="1"/>
</dbReference>
<dbReference type="InterPro" id="IPR019585">
    <property type="entry name" value="Rpn7/CSN1"/>
</dbReference>
<dbReference type="Pfam" id="PF01399">
    <property type="entry name" value="PCI"/>
    <property type="match status" value="1"/>
</dbReference>
<dbReference type="Pfam" id="PF10602">
    <property type="entry name" value="RPN7"/>
    <property type="match status" value="1"/>
</dbReference>
<dbReference type="OMA" id="RLHCKVD"/>
<dbReference type="RefSeq" id="XP_004368095.1">
    <property type="nucleotide sequence ID" value="XM_004368038.1"/>
</dbReference>
<dbReference type="FunFam" id="1.25.40.570:FF:000005">
    <property type="entry name" value="26S proteasome regulatory subunit N7"/>
    <property type="match status" value="1"/>
</dbReference>
<name>L8HJG4_ACACF</name>
<dbReference type="InterPro" id="IPR000717">
    <property type="entry name" value="PCI_dom"/>
</dbReference>
<evidence type="ECO:0000313" key="5">
    <source>
        <dbReference type="Proteomes" id="UP000011083"/>
    </source>
</evidence>
<dbReference type="OrthoDB" id="1452at2759"/>
<dbReference type="KEGG" id="acan:ACA1_291480"/>
<evidence type="ECO:0000259" key="3">
    <source>
        <dbReference type="PROSITE" id="PS50250"/>
    </source>
</evidence>
<dbReference type="GO" id="GO:0043161">
    <property type="term" value="P:proteasome-mediated ubiquitin-dependent protein catabolic process"/>
    <property type="evidence" value="ECO:0007669"/>
    <property type="project" value="TreeGrafter"/>
</dbReference>
<dbReference type="EMBL" id="KB007805">
    <property type="protein sequence ID" value="ELR25340.1"/>
    <property type="molecule type" value="Genomic_DNA"/>
</dbReference>
<dbReference type="Proteomes" id="UP000011083">
    <property type="component" value="Unassembled WGS sequence"/>
</dbReference>
<keyword evidence="5" id="KW-1185">Reference proteome</keyword>
<dbReference type="InterPro" id="IPR036390">
    <property type="entry name" value="WH_DNA-bd_sf"/>
</dbReference>
<sequence length="397" mass="45886">MATLSITEEEASMPKNPDLELAQKRFLLTLNDEIVPPEEKQTIKDELFEAVKKDNMLPFYQALCEQFKWKVDTALVETMKAEIEKKVKELNDTIADAEENLGESEVREGFLARADFYCRIGDKEKAIQAFRETTEKTVGLGQKLDILFTLIRMGFFWNDNDLVTRNIEKAKSMIEQGGDWDRRNRLKVYEALYNASIRKFSEAATLFLEGLATFTSYELCTYNHFIFYAILMSAVSIDRVNLKKKVTDAPEVLAVIRDPELSRVGDLINSIYNSEYATFFQSLAEVTDRVKRDRYLAVHVRYYCREMRIKAYAQLLDSYRSVRLDSMAKAFGVTEEFLDRELSRFITTGRLHCKIDKVDGIVETTRPDSKNAQYQEMLKCGDALLNRVSKLSRIINL</sequence>
<evidence type="ECO:0000313" key="4">
    <source>
        <dbReference type="EMBL" id="ELR25340.1"/>
    </source>
</evidence>
<keyword evidence="1 4" id="KW-0647">Proteasome</keyword>
<dbReference type="InterPro" id="IPR049549">
    <property type="entry name" value="RPN7_PSMD6_C"/>
</dbReference>
<dbReference type="Gene3D" id="1.25.40.570">
    <property type="match status" value="1"/>
</dbReference>
<organism evidence="4 5">
    <name type="scientific">Acanthamoeba castellanii (strain ATCC 30010 / Neff)</name>
    <dbReference type="NCBI Taxonomy" id="1257118"/>
    <lineage>
        <taxon>Eukaryota</taxon>
        <taxon>Amoebozoa</taxon>
        <taxon>Discosea</taxon>
        <taxon>Longamoebia</taxon>
        <taxon>Centramoebida</taxon>
        <taxon>Acanthamoebidae</taxon>
        <taxon>Acanthamoeba</taxon>
    </lineage>
</organism>
<dbReference type="PROSITE" id="PS50250">
    <property type="entry name" value="PCI"/>
    <property type="match status" value="1"/>
</dbReference>
<dbReference type="VEuPathDB" id="AmoebaDB:ACA1_291480"/>
<proteinExistence type="predicted"/>
<dbReference type="AlphaFoldDB" id="L8HJG4"/>
<dbReference type="SMART" id="SM00088">
    <property type="entry name" value="PINT"/>
    <property type="match status" value="1"/>
</dbReference>
<feature type="coiled-coil region" evidence="2">
    <location>
        <begin position="76"/>
        <end position="107"/>
    </location>
</feature>
<accession>L8HJG4</accession>
<dbReference type="PANTHER" id="PTHR14145">
    <property type="entry name" value="26S PROTESOME SUBUNIT 6"/>
    <property type="match status" value="1"/>
</dbReference>
<evidence type="ECO:0000256" key="2">
    <source>
        <dbReference type="SAM" id="Coils"/>
    </source>
</evidence>
<keyword evidence="2" id="KW-0175">Coiled coil</keyword>
<feature type="domain" description="PCI" evidence="3">
    <location>
        <begin position="199"/>
        <end position="369"/>
    </location>
</feature>
<gene>
    <name evidence="4" type="ORF">ACA1_291480</name>
</gene>
<dbReference type="InterPro" id="IPR011990">
    <property type="entry name" value="TPR-like_helical_dom_sf"/>
</dbReference>